<dbReference type="SUPFAM" id="SSF64356">
    <property type="entry name" value="SNARE-like"/>
    <property type="match status" value="1"/>
</dbReference>
<dbReference type="STRING" id="747676.F4RD94"/>
<dbReference type="Gene3D" id="3.30.450.60">
    <property type="match status" value="1"/>
</dbReference>
<dbReference type="eggNOG" id="KOG0938">
    <property type="taxonomic scope" value="Eukaryota"/>
</dbReference>
<dbReference type="GeneID" id="18937356"/>
<organism evidence="2">
    <name type="scientific">Melampsora larici-populina (strain 98AG31 / pathotype 3-4-7)</name>
    <name type="common">Poplar leaf rust fungus</name>
    <dbReference type="NCBI Taxonomy" id="747676"/>
    <lineage>
        <taxon>Eukaryota</taxon>
        <taxon>Fungi</taxon>
        <taxon>Dikarya</taxon>
        <taxon>Basidiomycota</taxon>
        <taxon>Pucciniomycotina</taxon>
        <taxon>Pucciniomycetes</taxon>
        <taxon>Pucciniales</taxon>
        <taxon>Melampsoraceae</taxon>
        <taxon>Melampsora</taxon>
    </lineage>
</organism>
<dbReference type="HOGENOM" id="CLU_026996_2_2_1"/>
<dbReference type="KEGG" id="mlr:MELLADRAFT_95799"/>
<dbReference type="VEuPathDB" id="FungiDB:MELLADRAFT_95799"/>
<name>F4RD94_MELLP</name>
<dbReference type="InParanoid" id="F4RD94"/>
<reference evidence="2" key="1">
    <citation type="journal article" date="2011" name="Proc. Natl. Acad. Sci. U.S.A.">
        <title>Obligate biotrophy features unraveled by the genomic analysis of rust fungi.</title>
        <authorList>
            <person name="Duplessis S."/>
            <person name="Cuomo C.A."/>
            <person name="Lin Y.-C."/>
            <person name="Aerts A."/>
            <person name="Tisserant E."/>
            <person name="Veneault-Fourrey C."/>
            <person name="Joly D.L."/>
            <person name="Hacquard S."/>
            <person name="Amselem J."/>
            <person name="Cantarel B.L."/>
            <person name="Chiu R."/>
            <person name="Coutinho P.M."/>
            <person name="Feau N."/>
            <person name="Field M."/>
            <person name="Frey P."/>
            <person name="Gelhaye E."/>
            <person name="Goldberg J."/>
            <person name="Grabherr M.G."/>
            <person name="Kodira C.D."/>
            <person name="Kohler A."/>
            <person name="Kuees U."/>
            <person name="Lindquist E.A."/>
            <person name="Lucas S.M."/>
            <person name="Mago R."/>
            <person name="Mauceli E."/>
            <person name="Morin E."/>
            <person name="Murat C."/>
            <person name="Pangilinan J.L."/>
            <person name="Park R."/>
            <person name="Pearson M."/>
            <person name="Quesneville H."/>
            <person name="Rouhier N."/>
            <person name="Sakthikumar S."/>
            <person name="Salamov A.A."/>
            <person name="Schmutz J."/>
            <person name="Selles B."/>
            <person name="Shapiro H."/>
            <person name="Tanguay P."/>
            <person name="Tuskan G.A."/>
            <person name="Henrissat B."/>
            <person name="Van de Peer Y."/>
            <person name="Rouze P."/>
            <person name="Ellis J.G."/>
            <person name="Dodds P.N."/>
            <person name="Schein J.E."/>
            <person name="Zhong S."/>
            <person name="Hamelin R.C."/>
            <person name="Grigoriev I.V."/>
            <person name="Szabo L.J."/>
            <person name="Martin F."/>
        </authorList>
    </citation>
    <scope>NUCLEOTIDE SEQUENCE [LARGE SCALE GENOMIC DNA]</scope>
    <source>
        <strain evidence="2">98AG31 / pathotype 3-4-7</strain>
    </source>
</reference>
<accession>F4RD94</accession>
<dbReference type="EMBL" id="GL883097">
    <property type="protein sequence ID" value="EGG09648.1"/>
    <property type="molecule type" value="Genomic_DNA"/>
</dbReference>
<protein>
    <submittedName>
        <fullName evidence="1">Uncharacterized protein</fullName>
    </submittedName>
</protein>
<dbReference type="InterPro" id="IPR011012">
    <property type="entry name" value="Longin-like_dom_sf"/>
</dbReference>
<dbReference type="RefSeq" id="XP_007407375.1">
    <property type="nucleotide sequence ID" value="XM_007407313.1"/>
</dbReference>
<keyword evidence="2" id="KW-1185">Reference proteome</keyword>
<sequence>MISALFILNLKGEVLISRLYRPDVKRSIADIFQIRVISNPDVRSPIITLGSTSFFHVRHQNSYLAAVTKTNANAVIVFEFLY</sequence>
<evidence type="ECO:0000313" key="1">
    <source>
        <dbReference type="EMBL" id="EGG09648.1"/>
    </source>
</evidence>
<evidence type="ECO:0000313" key="2">
    <source>
        <dbReference type="Proteomes" id="UP000001072"/>
    </source>
</evidence>
<dbReference type="AlphaFoldDB" id="F4RD94"/>
<dbReference type="Proteomes" id="UP000001072">
    <property type="component" value="Unassembled WGS sequence"/>
</dbReference>
<gene>
    <name evidence="1" type="ORF">MELLADRAFT_95799</name>
</gene>
<dbReference type="OrthoDB" id="10259133at2759"/>
<proteinExistence type="predicted"/>